<keyword evidence="2" id="KW-1185">Reference proteome</keyword>
<name>A0A8D0BTH0_SALMN</name>
<organism evidence="1 2">
    <name type="scientific">Salvator merianae</name>
    <name type="common">Argentine black and white tegu</name>
    <name type="synonym">Tupinambis merianae</name>
    <dbReference type="NCBI Taxonomy" id="96440"/>
    <lineage>
        <taxon>Eukaryota</taxon>
        <taxon>Metazoa</taxon>
        <taxon>Chordata</taxon>
        <taxon>Craniata</taxon>
        <taxon>Vertebrata</taxon>
        <taxon>Euteleostomi</taxon>
        <taxon>Lepidosauria</taxon>
        <taxon>Squamata</taxon>
        <taxon>Bifurcata</taxon>
        <taxon>Unidentata</taxon>
        <taxon>Episquamata</taxon>
        <taxon>Laterata</taxon>
        <taxon>Teiioidea</taxon>
        <taxon>Teiidae</taxon>
        <taxon>Salvator</taxon>
    </lineage>
</organism>
<evidence type="ECO:0000313" key="1">
    <source>
        <dbReference type="Ensembl" id="ENSSMRP00000012813.1"/>
    </source>
</evidence>
<accession>A0A8D0BTH0</accession>
<evidence type="ECO:0000313" key="2">
    <source>
        <dbReference type="Proteomes" id="UP000694421"/>
    </source>
</evidence>
<proteinExistence type="predicted"/>
<sequence length="93" mass="9665">MGRSCSFPLAAPGSHSSGISREGFCLGAGGRDSCLWAGGRDSCLWAGGRDSCLWEQIQERPCTLPSPPLAEAPPPFPCSQATGSVREVLLSSV</sequence>
<reference evidence="1" key="1">
    <citation type="submission" date="2025-08" db="UniProtKB">
        <authorList>
            <consortium name="Ensembl"/>
        </authorList>
    </citation>
    <scope>IDENTIFICATION</scope>
</reference>
<dbReference type="AlphaFoldDB" id="A0A8D0BTH0"/>
<dbReference type="Ensembl" id="ENSSMRT00000014934.1">
    <property type="protein sequence ID" value="ENSSMRP00000012813.1"/>
    <property type="gene ID" value="ENSSMRG00000009997.1"/>
</dbReference>
<dbReference type="Proteomes" id="UP000694421">
    <property type="component" value="Unplaced"/>
</dbReference>
<protein>
    <submittedName>
        <fullName evidence="1">Uncharacterized protein</fullName>
    </submittedName>
</protein>
<reference evidence="1" key="2">
    <citation type="submission" date="2025-09" db="UniProtKB">
        <authorList>
            <consortium name="Ensembl"/>
        </authorList>
    </citation>
    <scope>IDENTIFICATION</scope>
</reference>